<dbReference type="PANTHER" id="PTHR13155:SF1">
    <property type="entry name" value="A-KINASE ANCHOR PROTEIN 10, MITOCHONDRIAL"/>
    <property type="match status" value="1"/>
</dbReference>
<feature type="compositionally biased region" description="Polar residues" evidence="1">
    <location>
        <begin position="340"/>
        <end position="353"/>
    </location>
</feature>
<feature type="region of interest" description="Disordered" evidence="1">
    <location>
        <begin position="466"/>
        <end position="612"/>
    </location>
</feature>
<dbReference type="OrthoDB" id="5584247at2759"/>
<proteinExistence type="predicted"/>
<feature type="compositionally biased region" description="Basic and acidic residues" evidence="1">
    <location>
        <begin position="307"/>
        <end position="319"/>
    </location>
</feature>
<evidence type="ECO:0000256" key="1">
    <source>
        <dbReference type="SAM" id="MobiDB-lite"/>
    </source>
</evidence>
<evidence type="ECO:0000256" key="2">
    <source>
        <dbReference type="SAM" id="Phobius"/>
    </source>
</evidence>
<dbReference type="InterPro" id="IPR052246">
    <property type="entry name" value="Cell_Polariz_PKAAnc"/>
</dbReference>
<accession>A0A9P6U3W2</accession>
<feature type="transmembrane region" description="Helical" evidence="2">
    <location>
        <begin position="654"/>
        <end position="674"/>
    </location>
</feature>
<feature type="compositionally biased region" description="Basic and acidic residues" evidence="1">
    <location>
        <begin position="549"/>
        <end position="562"/>
    </location>
</feature>
<protein>
    <submittedName>
        <fullName evidence="3">Bud site selection protein, Revert to axial protein 1</fullName>
    </submittedName>
</protein>
<feature type="compositionally biased region" description="Low complexity" evidence="1">
    <location>
        <begin position="290"/>
        <end position="306"/>
    </location>
</feature>
<dbReference type="Proteomes" id="UP000807716">
    <property type="component" value="Unassembled WGS sequence"/>
</dbReference>
<evidence type="ECO:0000313" key="4">
    <source>
        <dbReference type="Proteomes" id="UP000807716"/>
    </source>
</evidence>
<comment type="caution">
    <text evidence="3">The sequence shown here is derived from an EMBL/GenBank/DDBJ whole genome shotgun (WGS) entry which is preliminary data.</text>
</comment>
<dbReference type="AlphaFoldDB" id="A0A9P6U3W2"/>
<keyword evidence="2" id="KW-0472">Membrane</keyword>
<organism evidence="3 4">
    <name type="scientific">Actinomortierella ambigua</name>
    <dbReference type="NCBI Taxonomy" id="1343610"/>
    <lineage>
        <taxon>Eukaryota</taxon>
        <taxon>Fungi</taxon>
        <taxon>Fungi incertae sedis</taxon>
        <taxon>Mucoromycota</taxon>
        <taxon>Mortierellomycotina</taxon>
        <taxon>Mortierellomycetes</taxon>
        <taxon>Mortierellales</taxon>
        <taxon>Mortierellaceae</taxon>
        <taxon>Actinomortierella</taxon>
    </lineage>
</organism>
<dbReference type="Gene3D" id="1.10.167.10">
    <property type="entry name" value="Regulator of G-protein Signalling 4, domain 2"/>
    <property type="match status" value="1"/>
</dbReference>
<gene>
    <name evidence="3" type="primary">RAX1</name>
    <name evidence="3" type="ORF">DFQ27_004598</name>
</gene>
<feature type="region of interest" description="Disordered" evidence="1">
    <location>
        <begin position="401"/>
        <end position="420"/>
    </location>
</feature>
<dbReference type="InterPro" id="IPR036305">
    <property type="entry name" value="RGS_sf"/>
</dbReference>
<evidence type="ECO:0000313" key="3">
    <source>
        <dbReference type="EMBL" id="KAG0258538.1"/>
    </source>
</evidence>
<feature type="transmembrane region" description="Helical" evidence="2">
    <location>
        <begin position="734"/>
        <end position="757"/>
    </location>
</feature>
<feature type="transmembrane region" description="Helical" evidence="2">
    <location>
        <begin position="686"/>
        <end position="713"/>
    </location>
</feature>
<feature type="region of interest" description="Disordered" evidence="1">
    <location>
        <begin position="141"/>
        <end position="186"/>
    </location>
</feature>
<dbReference type="PANTHER" id="PTHR13155">
    <property type="entry name" value="A-KINASE ANCHOR PROTEINS"/>
    <property type="match status" value="1"/>
</dbReference>
<dbReference type="GO" id="GO:0005886">
    <property type="term" value="C:plasma membrane"/>
    <property type="evidence" value="ECO:0007669"/>
    <property type="project" value="TreeGrafter"/>
</dbReference>
<name>A0A9P6U3W2_9FUNG</name>
<dbReference type="GO" id="GO:0008104">
    <property type="term" value="P:intracellular protein localization"/>
    <property type="evidence" value="ECO:0007669"/>
    <property type="project" value="TreeGrafter"/>
</dbReference>
<dbReference type="SUPFAM" id="SSF48097">
    <property type="entry name" value="Regulator of G-protein signaling, RGS"/>
    <property type="match status" value="1"/>
</dbReference>
<feature type="region of interest" description="Disordered" evidence="1">
    <location>
        <begin position="279"/>
        <end position="388"/>
    </location>
</feature>
<dbReference type="EMBL" id="JAAAJB010000321">
    <property type="protein sequence ID" value="KAG0258538.1"/>
    <property type="molecule type" value="Genomic_DNA"/>
</dbReference>
<feature type="compositionally biased region" description="Low complexity" evidence="1">
    <location>
        <begin position="153"/>
        <end position="165"/>
    </location>
</feature>
<feature type="compositionally biased region" description="Low complexity" evidence="1">
    <location>
        <begin position="518"/>
        <end position="534"/>
    </location>
</feature>
<keyword evidence="2" id="KW-1133">Transmembrane helix</keyword>
<dbReference type="InterPro" id="IPR044926">
    <property type="entry name" value="RGS_subdomain_2"/>
</dbReference>
<feature type="compositionally biased region" description="Polar residues" evidence="1">
    <location>
        <begin position="567"/>
        <end position="599"/>
    </location>
</feature>
<keyword evidence="2" id="KW-0812">Transmembrane</keyword>
<reference evidence="3" key="1">
    <citation type="journal article" date="2020" name="Fungal Divers.">
        <title>Resolving the Mortierellaceae phylogeny through synthesis of multi-gene phylogenetics and phylogenomics.</title>
        <authorList>
            <person name="Vandepol N."/>
            <person name="Liber J."/>
            <person name="Desiro A."/>
            <person name="Na H."/>
            <person name="Kennedy M."/>
            <person name="Barry K."/>
            <person name="Grigoriev I.V."/>
            <person name="Miller A.N."/>
            <person name="O'Donnell K."/>
            <person name="Stajich J.E."/>
            <person name="Bonito G."/>
        </authorList>
    </citation>
    <scope>NUCLEOTIDE SEQUENCE</scope>
    <source>
        <strain evidence="3">BC1065</strain>
    </source>
</reference>
<feature type="compositionally biased region" description="Low complexity" evidence="1">
    <location>
        <begin position="374"/>
        <end position="388"/>
    </location>
</feature>
<sequence length="762" mass="84648">MLANMDQRRGSAGMGNGRTSPQGHSHSKGAGVGGAAAAGVGRSSTHPLVHYAHPGGNGGGHNDGERAGQETSSLPTLWQVLHRKTLPPVCLYNFYLYMRDYERSSEQVDFWLDVTTHEVLWRLYVRTLRRKEARERAEERQLAREREERDQRAAAVAAAADQWQSDQEEASQAQPMHKSHKSQSSMSLEMIKPHWTVAKRFLDMSQEERQEYGEQTGLRWEDVKDVMLERAQLEEARAQVENNGRPQPRQEEYLLGTEADNDIEQMGSFNILQELDGGARTTKRASPPLQSSQVQQQQQQQQQHQVEATREGRVMRDLQSKSSLEPILLADAPRDHRSQQHLQQSTSSPTSRSVEFLPTQEPSHNRLQKMRAQSPAGESSPSLSSSAAGAGAAATAAVYISPSQSPSPHRGSSKGLSGMAVSREEVVRSAERIYLKYLTPQAERHVHIPPSVRQRIAVFMDGYLMNANQPSSSPPPSSSSSSSPSRTEQRSGDAGIAAGKGGQSERGNGASTDEVRPSTRSTTKTSTPSPTPATTEKKGIVSKSSSHGKGSETDPSNEKQSRETAAATRSKSSTFSNPKATMRASTISQGLGRPNSSKGSFHHHQQPQPDQELGLVFSEARDVVFNTMERYYFPRFLRARAYGNMVHTHRVFRLLLGLFFLFLGFTTVFCLIFLNAQPRSKRAWALIPMFLGVVLCTTFQFNLCPVLAVFNVSETKWMQFSKNKEAYIIRLHRWRALKVVVIAILYTVCLSLVFGFLPGHRL</sequence>
<keyword evidence="4" id="KW-1185">Reference proteome</keyword>
<feature type="region of interest" description="Disordered" evidence="1">
    <location>
        <begin position="1"/>
        <end position="71"/>
    </location>
</feature>
<feature type="compositionally biased region" description="Basic and acidic residues" evidence="1">
    <location>
        <begin position="141"/>
        <end position="152"/>
    </location>
</feature>